<feature type="domain" description="PIPK" evidence="5">
    <location>
        <begin position="1227"/>
        <end position="1564"/>
    </location>
</feature>
<evidence type="ECO:0000256" key="1">
    <source>
        <dbReference type="ARBA" id="ARBA00022741"/>
    </source>
</evidence>
<feature type="compositionally biased region" description="Pro residues" evidence="4">
    <location>
        <begin position="1"/>
        <end position="14"/>
    </location>
</feature>
<evidence type="ECO:0000256" key="4">
    <source>
        <dbReference type="SAM" id="MobiDB-lite"/>
    </source>
</evidence>
<keyword evidence="1 3" id="KW-0547">Nucleotide-binding</keyword>
<dbReference type="SUPFAM" id="SSF56104">
    <property type="entry name" value="SAICAR synthase-like"/>
    <property type="match status" value="1"/>
</dbReference>
<gene>
    <name evidence="6" type="ORF">EMPS_10875</name>
</gene>
<evidence type="ECO:0000313" key="6">
    <source>
        <dbReference type="EMBL" id="GJJ78516.1"/>
    </source>
</evidence>
<reference evidence="6" key="1">
    <citation type="submission" date="2021-11" db="EMBL/GenBank/DDBJ databases">
        <authorList>
            <person name="Herlambang A."/>
            <person name="Guo Y."/>
            <person name="Takashima Y."/>
            <person name="Nishizawa T."/>
        </authorList>
    </citation>
    <scope>NUCLEOTIDE SEQUENCE</scope>
    <source>
        <strain evidence="6">E1425</strain>
    </source>
</reference>
<organism evidence="6 7">
    <name type="scientific">Entomortierella parvispora</name>
    <dbReference type="NCBI Taxonomy" id="205924"/>
    <lineage>
        <taxon>Eukaryota</taxon>
        <taxon>Fungi</taxon>
        <taxon>Fungi incertae sedis</taxon>
        <taxon>Mucoromycota</taxon>
        <taxon>Mortierellomycotina</taxon>
        <taxon>Mortierellomycetes</taxon>
        <taxon>Mortierellales</taxon>
        <taxon>Mortierellaceae</taxon>
        <taxon>Entomortierella</taxon>
    </lineage>
</organism>
<feature type="region of interest" description="Disordered" evidence="4">
    <location>
        <begin position="1189"/>
        <end position="1209"/>
    </location>
</feature>
<dbReference type="PANTHER" id="PTHR45748">
    <property type="entry name" value="1-PHOSPHATIDYLINOSITOL 3-PHOSPHATE 5-KINASE-RELATED"/>
    <property type="match status" value="1"/>
</dbReference>
<dbReference type="GO" id="GO:0046854">
    <property type="term" value="P:phosphatidylinositol phosphate biosynthetic process"/>
    <property type="evidence" value="ECO:0007669"/>
    <property type="project" value="TreeGrafter"/>
</dbReference>
<keyword evidence="2 3" id="KW-0067">ATP-binding</keyword>
<evidence type="ECO:0000259" key="5">
    <source>
        <dbReference type="PROSITE" id="PS51455"/>
    </source>
</evidence>
<dbReference type="Gene3D" id="3.30.810.10">
    <property type="entry name" value="2-Layer Sandwich"/>
    <property type="match status" value="1"/>
</dbReference>
<keyword evidence="7" id="KW-1185">Reference proteome</keyword>
<name>A0A9P3HKY9_9FUNG</name>
<keyword evidence="3" id="KW-0418">Kinase</keyword>
<dbReference type="GO" id="GO:0000285">
    <property type="term" value="F:1-phosphatidylinositol-3-phosphate 5-kinase activity"/>
    <property type="evidence" value="ECO:0007669"/>
    <property type="project" value="InterPro"/>
</dbReference>
<feature type="compositionally biased region" description="Low complexity" evidence="4">
    <location>
        <begin position="1638"/>
        <end position="1649"/>
    </location>
</feature>
<feature type="region of interest" description="Disordered" evidence="4">
    <location>
        <begin position="56"/>
        <end position="77"/>
    </location>
</feature>
<dbReference type="InterPro" id="IPR027484">
    <property type="entry name" value="PInositol-4-P-5-kinase_N"/>
</dbReference>
<reference evidence="6" key="2">
    <citation type="journal article" date="2022" name="Microbiol. Resour. Announc.">
        <title>Whole-Genome Sequence of Entomortierella parvispora E1425, a Mucoromycotan Fungus Associated with Burkholderiaceae-Related Endosymbiotic Bacteria.</title>
        <authorList>
            <person name="Herlambang A."/>
            <person name="Guo Y."/>
            <person name="Takashima Y."/>
            <person name="Narisawa K."/>
            <person name="Ohta H."/>
            <person name="Nishizawa T."/>
        </authorList>
    </citation>
    <scope>NUCLEOTIDE SEQUENCE</scope>
    <source>
        <strain evidence="6">E1425</strain>
    </source>
</reference>
<dbReference type="Gene3D" id="3.30.800.10">
    <property type="entry name" value="Phosphatidylinositol Phosphate Kinase II Beta"/>
    <property type="match status" value="1"/>
</dbReference>
<evidence type="ECO:0000313" key="7">
    <source>
        <dbReference type="Proteomes" id="UP000827284"/>
    </source>
</evidence>
<dbReference type="PROSITE" id="PS51455">
    <property type="entry name" value="PIPK"/>
    <property type="match status" value="1"/>
</dbReference>
<protein>
    <submittedName>
        <fullName evidence="6">1-phosphatidylinositol-3-phosphate 5-kinase</fullName>
    </submittedName>
</protein>
<sequence>MVASKPLPPIPPAPISEKGDKDEKHDRPERGDRRSHIFSTVSNLKRKLELPLAALTTSSSASQLQPQPHVDLSSSRNSSCSNVLAASSSTAMIPGQYPPSRPRSPLPAFTSGTTAPATVVPGFEPRPEVKHNPHYVPLDQRSIQHLRAIARQSIASSCLEPELLWLRLFMEMIQKLAANVSDAWQQIEASYEAASDGEHRGNNEKKESGAPGPVSKREKLGKNTDPTEEQAKGTLNSKPVFTYNILLRKLVGSSQECSFTEGKFEGESILREERSYNERRRAAPKENRIKIPLGGTISLVGGAEDLPKAEKILEIIVFALCSLQLEAYLMRDHDVVRSEPILVIQTGAESEFRIAKPPVAILPQPQARSTALDNSKRASKGSMFFGWLTRGTVPAKYKKGTTQLVQDADQKPEHARAENGSGQSTVASSIAEDLGIGEDLHNIQGSRFGKMIQQIEKAIISVSPDIHFPPPHLLLRLREEEVLGTDARRKSYTWEDVEFVAKKIGFGNRMTRSGTAGALQSRFGTSVVTQNGRGFGKVNRLPIDSRAGLDHLMTNSNAVQGIFNHQSISFSYSRYWSATAAAPCNPPDMITVEYYRKEGQYEDMGLGEMIEFICRGANAGCSDKTCGHKRLEHISTYTHGEARINITVEQPRPDSTTDFASEEFTPFLASNRKIGAWTRCKMCRSRTKPRVLSKASRLYSFGKYLELLLYGQNFEPGQRPLCEHTKSKDTIARCFLYGGLVVTFEYESIDLFEMRISRLQVHEDFPAMPKFISGPMDDEDHEYAASTMGSTPQLLMSAIDISVCQNSDYITETDRSRLVNKTRLEIMHFYESCKKIIVSMEELLGETRSSSKQSISKNPQVQPTVTVQDPAAKAALDRLDELGDRWKEDEFSLYDQLKQHPISRLNDIRNRLREYIKRTMRSMEMWQKEHWPQALQAGTSKNGVAWALPEYAKSETLHTFPGSCVIVREDEPSSIIACALSSTDYLCLLSSILSSDECQSEANEKPPQPPQKDIPHSDSTIGVVPPLRTSRSASSVTLARRKSSSRGSEGSATVTGSADGSPPGKVRGVSDNEDGAEDDDDSFLVVDGYQTSVKFLEESKVDFSSLLPGGTLSTRSTIGLHFGSSRHSKNTTLSSMIGAAADRHKSNHAFPEASRPMSMMAFPSSTPALVASPLSTPSESMVTNSFFLAPPPDSRSTTPTPGGKPSKHSFGYNALTSGLSGTMKGLSLNALSEKIGSGFSSYGASSANIEKADKEFFKTEGQEHTMRETLALENESMSRSPHMKARFSHGNTSFSCTVYYAAEFDTLRRRCGIHQNYVRSLSRCKSWNANGGKSKSSFYKTRDDRFVVKQMVSSWNIAEKDELLKFAPKYFEYMERSHAAPTVLAKIFGFYTFKIKNGSTGQILKIDVLVMEHLFYNQKITRTFDLKGIQDRHAGSKVSTNNRAKGNNGGSGSTTLWDGDFIEGRYKALLLIHSHSKKIIRESLLNDTEFLSGANIMDYSLLVGVDDERKELVVGIVDFIGAYTWYKRIESKGKTTLRGAKDNVTVLPPQQYMTRFQQAMEQYFIAVPDKWSKTVVEQKREANKEATRTNIPSTIPEGSKESTDVTTPDLEKSLKNKTSGYLEKMSKAFILQSSTSKQPQPDAASAPAPTTIGAKTAEGGKSDSGAVSESNLLLRRHNTDTDDDTFDEGQRGQRLPRVFYPLD</sequence>
<dbReference type="Proteomes" id="UP000827284">
    <property type="component" value="Unassembled WGS sequence"/>
</dbReference>
<dbReference type="GO" id="GO:0000329">
    <property type="term" value="C:fungal-type vacuole membrane"/>
    <property type="evidence" value="ECO:0007669"/>
    <property type="project" value="TreeGrafter"/>
</dbReference>
<feature type="compositionally biased region" description="Basic and acidic residues" evidence="4">
    <location>
        <begin position="196"/>
        <end position="208"/>
    </location>
</feature>
<proteinExistence type="predicted"/>
<dbReference type="CDD" id="cd17300">
    <property type="entry name" value="PIPKc_PIKfyve"/>
    <property type="match status" value="1"/>
</dbReference>
<dbReference type="InterPro" id="IPR002498">
    <property type="entry name" value="PInositol-4-P-4/5-kinase_core"/>
</dbReference>
<dbReference type="SMART" id="SM00330">
    <property type="entry name" value="PIPKc"/>
    <property type="match status" value="1"/>
</dbReference>
<feature type="region of interest" description="Disordered" evidence="4">
    <location>
        <begin position="998"/>
        <end position="1082"/>
    </location>
</feature>
<dbReference type="Pfam" id="PF01504">
    <property type="entry name" value="PIP5K"/>
    <property type="match status" value="1"/>
</dbReference>
<feature type="compositionally biased region" description="Basic and acidic residues" evidence="4">
    <location>
        <begin position="1598"/>
        <end position="1611"/>
    </location>
</feature>
<feature type="compositionally biased region" description="Basic and acidic residues" evidence="4">
    <location>
        <begin position="17"/>
        <end position="35"/>
    </location>
</feature>
<feature type="region of interest" description="Disordered" evidence="4">
    <location>
        <begin position="1578"/>
        <end position="1611"/>
    </location>
</feature>
<feature type="region of interest" description="Disordered" evidence="4">
    <location>
        <begin position="1632"/>
        <end position="1695"/>
    </location>
</feature>
<feature type="compositionally biased region" description="Basic and acidic residues" evidence="4">
    <location>
        <begin position="1578"/>
        <end position="1587"/>
    </location>
</feature>
<dbReference type="OrthoDB" id="158357at2759"/>
<dbReference type="PANTHER" id="PTHR45748:SF7">
    <property type="entry name" value="1-PHOSPHATIDYLINOSITOL 3-PHOSPHATE 5-KINASE-RELATED"/>
    <property type="match status" value="1"/>
</dbReference>
<comment type="caution">
    <text evidence="6">The sequence shown here is derived from an EMBL/GenBank/DDBJ whole genome shotgun (WGS) entry which is preliminary data.</text>
</comment>
<accession>A0A9P3HKY9</accession>
<dbReference type="InterPro" id="IPR027483">
    <property type="entry name" value="PInositol-4-P-4/5-kinase_C_sf"/>
</dbReference>
<feature type="region of interest" description="Disordered" evidence="4">
    <location>
        <begin position="1"/>
        <end position="42"/>
    </location>
</feature>
<dbReference type="GO" id="GO:0005524">
    <property type="term" value="F:ATP binding"/>
    <property type="evidence" value="ECO:0007669"/>
    <property type="project" value="UniProtKB-UniRule"/>
</dbReference>
<feature type="compositionally biased region" description="Acidic residues" evidence="4">
    <location>
        <begin position="1071"/>
        <end position="1082"/>
    </location>
</feature>
<feature type="region of interest" description="Disordered" evidence="4">
    <location>
        <begin position="406"/>
        <end position="425"/>
    </location>
</feature>
<dbReference type="GO" id="GO:0010008">
    <property type="term" value="C:endosome membrane"/>
    <property type="evidence" value="ECO:0007669"/>
    <property type="project" value="TreeGrafter"/>
</dbReference>
<keyword evidence="3" id="KW-0808">Transferase</keyword>
<evidence type="ECO:0000256" key="2">
    <source>
        <dbReference type="ARBA" id="ARBA00022840"/>
    </source>
</evidence>
<feature type="compositionally biased region" description="Basic and acidic residues" evidence="4">
    <location>
        <begin position="408"/>
        <end position="417"/>
    </location>
</feature>
<dbReference type="EMBL" id="BQFW01000015">
    <property type="protein sequence ID" value="GJJ78516.1"/>
    <property type="molecule type" value="Genomic_DNA"/>
</dbReference>
<dbReference type="InterPro" id="IPR044769">
    <property type="entry name" value="PIKfyve_PIPKc"/>
</dbReference>
<evidence type="ECO:0000256" key="3">
    <source>
        <dbReference type="PROSITE-ProRule" id="PRU00781"/>
    </source>
</evidence>
<feature type="region of interest" description="Disordered" evidence="4">
    <location>
        <begin position="194"/>
        <end position="234"/>
    </location>
</feature>